<dbReference type="Proteomes" id="UP000035579">
    <property type="component" value="Chromosome"/>
</dbReference>
<gene>
    <name evidence="6" type="ORF">AA314_05533</name>
    <name evidence="7" type="ORF">ATI61_116155</name>
</gene>
<evidence type="ECO:0000256" key="2">
    <source>
        <dbReference type="ARBA" id="ARBA00022630"/>
    </source>
</evidence>
<feature type="domain" description="FAD dependent oxidoreductase" evidence="5">
    <location>
        <begin position="6"/>
        <end position="355"/>
    </location>
</feature>
<dbReference type="Proteomes" id="UP000256345">
    <property type="component" value="Unassembled WGS sequence"/>
</dbReference>
<keyword evidence="2" id="KW-0285">Flavoprotein</keyword>
<dbReference type="InterPro" id="IPR045170">
    <property type="entry name" value="MTOX"/>
</dbReference>
<dbReference type="KEGG" id="age:AA314_05533"/>
<dbReference type="EMBL" id="QUMU01000016">
    <property type="protein sequence ID" value="REG23683.1"/>
    <property type="molecule type" value="Genomic_DNA"/>
</dbReference>
<evidence type="ECO:0000256" key="3">
    <source>
        <dbReference type="ARBA" id="ARBA00022827"/>
    </source>
</evidence>
<keyword evidence="9" id="KW-1185">Reference proteome</keyword>
<organism evidence="6 8">
    <name type="scientific">Archangium gephyra</name>
    <dbReference type="NCBI Taxonomy" id="48"/>
    <lineage>
        <taxon>Bacteria</taxon>
        <taxon>Pseudomonadati</taxon>
        <taxon>Myxococcota</taxon>
        <taxon>Myxococcia</taxon>
        <taxon>Myxococcales</taxon>
        <taxon>Cystobacterineae</taxon>
        <taxon>Archangiaceae</taxon>
        <taxon>Archangium</taxon>
    </lineage>
</organism>
<evidence type="ECO:0000256" key="4">
    <source>
        <dbReference type="ARBA" id="ARBA00023002"/>
    </source>
</evidence>
<evidence type="ECO:0000313" key="9">
    <source>
        <dbReference type="Proteomes" id="UP000256345"/>
    </source>
</evidence>
<accession>A0AAC8QA36</accession>
<comment type="cofactor">
    <cofactor evidence="1">
        <name>FAD</name>
        <dbReference type="ChEBI" id="CHEBI:57692"/>
    </cofactor>
</comment>
<dbReference type="NCBIfam" id="NF008425">
    <property type="entry name" value="PRK11259.1"/>
    <property type="match status" value="1"/>
</dbReference>
<reference evidence="6 8" key="1">
    <citation type="submission" date="2015-05" db="EMBL/GenBank/DDBJ databases">
        <title>Genome assembly of Archangium gephyra DSM 2261.</title>
        <authorList>
            <person name="Sharma G."/>
            <person name="Subramanian S."/>
        </authorList>
    </citation>
    <scope>NUCLEOTIDE SEQUENCE [LARGE SCALE GENOMIC DNA]</scope>
    <source>
        <strain evidence="6 8">DSM 2261</strain>
    </source>
</reference>
<evidence type="ECO:0000313" key="8">
    <source>
        <dbReference type="Proteomes" id="UP000035579"/>
    </source>
</evidence>
<dbReference type="GO" id="GO:0008115">
    <property type="term" value="F:sarcosine oxidase activity"/>
    <property type="evidence" value="ECO:0007669"/>
    <property type="project" value="TreeGrafter"/>
</dbReference>
<evidence type="ECO:0000313" key="6">
    <source>
        <dbReference type="EMBL" id="AKJ03907.1"/>
    </source>
</evidence>
<evidence type="ECO:0000256" key="1">
    <source>
        <dbReference type="ARBA" id="ARBA00001974"/>
    </source>
</evidence>
<evidence type="ECO:0000259" key="5">
    <source>
        <dbReference type="Pfam" id="PF01266"/>
    </source>
</evidence>
<dbReference type="Gene3D" id="3.50.50.60">
    <property type="entry name" value="FAD/NAD(P)-binding domain"/>
    <property type="match status" value="1"/>
</dbReference>
<dbReference type="Pfam" id="PF01266">
    <property type="entry name" value="DAO"/>
    <property type="match status" value="1"/>
</dbReference>
<name>A0AAC8QA36_9BACT</name>
<evidence type="ECO:0000313" key="7">
    <source>
        <dbReference type="EMBL" id="REG23683.1"/>
    </source>
</evidence>
<keyword evidence="3" id="KW-0274">FAD</keyword>
<sequence>MAGMARIAILGAGGVGSATARFLAHEGHSVTVVEQFSPDHDQGSSYGTSRIIRKTYTDGLYTALMGEAYPLWDALEREAGESLFVRTGGLFFAPSAHPELAAIRRALGEHRVPFEELDSTACARRFPGFRLRAGESGVFEPEAGFLRASACVRAQLRLASAHGARVRAGARVEALEPRARGIALVLAGGEVLEFDRVVVCAGPWTARLLAGHVSLPFTVTRQVYCHFEPSAPLADFSAERFPVWIDFGTDFYGFPHDGQQPGVKVALHQRGLPTEPHRVDREVHEADREPLRQACAQHLPGLSPRVVFEKVCLYTMTPDEDFVVDRLPGEPRVTVVGGLSGHGFKFTVLLGRLAAWMATDHPIPWELSRFALARFASLERGS</sequence>
<dbReference type="SUPFAM" id="SSF51905">
    <property type="entry name" value="FAD/NAD(P)-binding domain"/>
    <property type="match status" value="1"/>
</dbReference>
<dbReference type="EMBL" id="CP011509">
    <property type="protein sequence ID" value="AKJ03907.1"/>
    <property type="molecule type" value="Genomic_DNA"/>
</dbReference>
<proteinExistence type="predicted"/>
<dbReference type="PANTHER" id="PTHR10961">
    <property type="entry name" value="PEROXISOMAL SARCOSINE OXIDASE"/>
    <property type="match status" value="1"/>
</dbReference>
<dbReference type="PANTHER" id="PTHR10961:SF7">
    <property type="entry name" value="FAD DEPENDENT OXIDOREDUCTASE DOMAIN-CONTAINING PROTEIN"/>
    <property type="match status" value="1"/>
</dbReference>
<dbReference type="AlphaFoldDB" id="A0AAC8QA36"/>
<dbReference type="Gene3D" id="3.30.9.10">
    <property type="entry name" value="D-Amino Acid Oxidase, subunit A, domain 2"/>
    <property type="match status" value="1"/>
</dbReference>
<dbReference type="InterPro" id="IPR036188">
    <property type="entry name" value="FAD/NAD-bd_sf"/>
</dbReference>
<dbReference type="SUPFAM" id="SSF54373">
    <property type="entry name" value="FAD-linked reductases, C-terminal domain"/>
    <property type="match status" value="1"/>
</dbReference>
<keyword evidence="4" id="KW-0560">Oxidoreductase</keyword>
<reference evidence="7 9" key="2">
    <citation type="submission" date="2018-08" db="EMBL/GenBank/DDBJ databases">
        <title>Genomic Encyclopedia of Archaeal and Bacterial Type Strains, Phase II (KMG-II): from individual species to whole genera.</title>
        <authorList>
            <person name="Goeker M."/>
        </authorList>
    </citation>
    <scope>NUCLEOTIDE SEQUENCE [LARGE SCALE GENOMIC DNA]</scope>
    <source>
        <strain evidence="7 9">DSM 2261</strain>
    </source>
</reference>
<protein>
    <submittedName>
        <fullName evidence="6 7">Sarcosine oxidase</fullName>
    </submittedName>
</protein>
<dbReference type="InterPro" id="IPR006076">
    <property type="entry name" value="FAD-dep_OxRdtase"/>
</dbReference>
<dbReference type="GO" id="GO:0050660">
    <property type="term" value="F:flavin adenine dinucleotide binding"/>
    <property type="evidence" value="ECO:0007669"/>
    <property type="project" value="InterPro"/>
</dbReference>